<name>A0A4P8PPW5_9VIRU</name>
<feature type="compositionally biased region" description="Polar residues" evidence="1">
    <location>
        <begin position="136"/>
        <end position="149"/>
    </location>
</feature>
<evidence type="ECO:0000313" key="2">
    <source>
        <dbReference type="EMBL" id="QCQ84890.1"/>
    </source>
</evidence>
<sequence length="149" mass="16476">MKYNGPEVRQPGCYDVKQASDQDAIKDFGPSLTQQNQSEEADINNIVRKFGLTGQLPENIHMPIYADFDDIYDYHTARTAIASANSSFMKMPADVRARFDNDPALFVDYCSNPANLSELRKLGLANPEPVSKRETQNTPPEGGTSTATT</sequence>
<accession>A0A4P8PPW5</accession>
<dbReference type="InterPro" id="IPR014131">
    <property type="entry name" value="Chlamydia_phage_Vp3"/>
</dbReference>
<reference evidence="2" key="1">
    <citation type="submission" date="2018-12" db="EMBL/GenBank/DDBJ databases">
        <title>Singled stranded DNA viruses identified in blackflies (Austrosimulium ungulatum) sampled in New Zealand.</title>
        <authorList>
            <person name="Kraberger S."/>
            <person name="Fontenele R.S."/>
            <person name="Schmidlin K."/>
            <person name="Walters M."/>
            <person name="Varsani A."/>
        </authorList>
    </citation>
    <scope>NUCLEOTIDE SEQUENCE [LARGE SCALE GENOMIC DNA]</scope>
    <source>
        <strain evidence="2">117</strain>
    </source>
</reference>
<dbReference type="EMBL" id="MK249185">
    <property type="protein sequence ID" value="QCQ84890.1"/>
    <property type="molecule type" value="Genomic_DNA"/>
</dbReference>
<proteinExistence type="predicted"/>
<organism evidence="2">
    <name type="scientific">Blackfly microvirus SF02</name>
    <dbReference type="NCBI Taxonomy" id="2576452"/>
    <lineage>
        <taxon>Viruses</taxon>
        <taxon>Monodnaviria</taxon>
        <taxon>Sangervirae</taxon>
        <taxon>Phixviricota</taxon>
        <taxon>Malgrandaviricetes</taxon>
        <taxon>Petitvirales</taxon>
        <taxon>Microviridae</taxon>
        <taxon>Microvirus</taxon>
    </lineage>
</organism>
<evidence type="ECO:0000256" key="1">
    <source>
        <dbReference type="SAM" id="MobiDB-lite"/>
    </source>
</evidence>
<dbReference type="Proteomes" id="UP000324630">
    <property type="component" value="Segment"/>
</dbReference>
<feature type="region of interest" description="Disordered" evidence="1">
    <location>
        <begin position="123"/>
        <end position="149"/>
    </location>
</feature>
<dbReference type="Pfam" id="PF09675">
    <property type="entry name" value="Chlamy_scaf"/>
    <property type="match status" value="1"/>
</dbReference>
<protein>
    <submittedName>
        <fullName evidence="2">Internal scaffolding protein</fullName>
    </submittedName>
</protein>